<dbReference type="Proteomes" id="UP000034302">
    <property type="component" value="Unassembled WGS sequence"/>
</dbReference>
<dbReference type="PROSITE" id="PS51462">
    <property type="entry name" value="NUDIX"/>
    <property type="match status" value="1"/>
</dbReference>
<dbReference type="AlphaFoldDB" id="A0A0G0CM90"/>
<gene>
    <name evidence="2" type="ORF">UR34_C0002G0010</name>
</gene>
<dbReference type="InterPro" id="IPR015797">
    <property type="entry name" value="NUDIX_hydrolase-like_dom_sf"/>
</dbReference>
<accession>A0A0G0CM90</accession>
<evidence type="ECO:0000259" key="1">
    <source>
        <dbReference type="PROSITE" id="PS51462"/>
    </source>
</evidence>
<feature type="domain" description="Nudix hydrolase" evidence="1">
    <location>
        <begin position="54"/>
        <end position="196"/>
    </location>
</feature>
<sequence>MSDHSEKILCIESKRLFELGKWNGLQTEDLDKYLEILKSKSEFKVRRDLEEDPFYKQIIAQVVLRYKDKYFLHRQVNRAESRLNSLCPLPLGGHIEEFDKIKGENIFEIALDRELNEEVELKSKILKKNFLGLVYLEDENPVNSVHVGLVYVFDLDGMDVHIKEDCLEDVGFVSLDYLKTNKETLTFWSRVIIYHL</sequence>
<name>A0A0G0CM90_9BACT</name>
<dbReference type="Gene3D" id="3.90.79.10">
    <property type="entry name" value="Nucleoside Triphosphate Pyrophosphohydrolase"/>
    <property type="match status" value="1"/>
</dbReference>
<evidence type="ECO:0000313" key="2">
    <source>
        <dbReference type="EMBL" id="KKP44507.1"/>
    </source>
</evidence>
<reference evidence="2 3" key="1">
    <citation type="journal article" date="2015" name="Nature">
        <title>rRNA introns, odd ribosomes, and small enigmatic genomes across a large radiation of phyla.</title>
        <authorList>
            <person name="Brown C.T."/>
            <person name="Hug L.A."/>
            <person name="Thomas B.C."/>
            <person name="Sharon I."/>
            <person name="Castelle C.J."/>
            <person name="Singh A."/>
            <person name="Wilkins M.J."/>
            <person name="Williams K.H."/>
            <person name="Banfield J.F."/>
        </authorList>
    </citation>
    <scope>NUCLEOTIDE SEQUENCE [LARGE SCALE GENOMIC DNA]</scope>
</reference>
<dbReference type="EMBL" id="LBOV01000002">
    <property type="protein sequence ID" value="KKP44507.1"/>
    <property type="molecule type" value="Genomic_DNA"/>
</dbReference>
<organism evidence="2 3">
    <name type="scientific">candidate division WS6 bacterium GW2011_GWC1_33_20</name>
    <dbReference type="NCBI Taxonomy" id="1619089"/>
    <lineage>
        <taxon>Bacteria</taxon>
        <taxon>Candidatus Dojkabacteria</taxon>
    </lineage>
</organism>
<comment type="caution">
    <text evidence="2">The sequence shown here is derived from an EMBL/GenBank/DDBJ whole genome shotgun (WGS) entry which is preliminary data.</text>
</comment>
<proteinExistence type="predicted"/>
<protein>
    <recommendedName>
        <fullName evidence="1">Nudix hydrolase domain-containing protein</fullName>
    </recommendedName>
</protein>
<dbReference type="InterPro" id="IPR000086">
    <property type="entry name" value="NUDIX_hydrolase_dom"/>
</dbReference>
<dbReference type="SUPFAM" id="SSF55811">
    <property type="entry name" value="Nudix"/>
    <property type="match status" value="1"/>
</dbReference>
<evidence type="ECO:0000313" key="3">
    <source>
        <dbReference type="Proteomes" id="UP000034302"/>
    </source>
</evidence>